<keyword evidence="3" id="KW-1185">Reference proteome</keyword>
<name>A0A6G0SUX4_APHGL</name>
<organism evidence="2 3">
    <name type="scientific">Aphis glycines</name>
    <name type="common">Soybean aphid</name>
    <dbReference type="NCBI Taxonomy" id="307491"/>
    <lineage>
        <taxon>Eukaryota</taxon>
        <taxon>Metazoa</taxon>
        <taxon>Ecdysozoa</taxon>
        <taxon>Arthropoda</taxon>
        <taxon>Hexapoda</taxon>
        <taxon>Insecta</taxon>
        <taxon>Pterygota</taxon>
        <taxon>Neoptera</taxon>
        <taxon>Paraneoptera</taxon>
        <taxon>Hemiptera</taxon>
        <taxon>Sternorrhyncha</taxon>
        <taxon>Aphidomorpha</taxon>
        <taxon>Aphidoidea</taxon>
        <taxon>Aphididae</taxon>
        <taxon>Aphidini</taxon>
        <taxon>Aphis</taxon>
        <taxon>Aphis</taxon>
    </lineage>
</organism>
<gene>
    <name evidence="2" type="ORF">AGLY_017450</name>
</gene>
<evidence type="ECO:0000256" key="1">
    <source>
        <dbReference type="SAM" id="MobiDB-lite"/>
    </source>
</evidence>
<reference evidence="2 3" key="1">
    <citation type="submission" date="2019-08" db="EMBL/GenBank/DDBJ databases">
        <title>The genome of the soybean aphid Biotype 1, its phylome, world population structure and adaptation to the North American continent.</title>
        <authorList>
            <person name="Giordano R."/>
            <person name="Donthu R.K."/>
            <person name="Hernandez A.G."/>
            <person name="Wright C.L."/>
            <person name="Zimin A.V."/>
        </authorList>
    </citation>
    <scope>NUCLEOTIDE SEQUENCE [LARGE SCALE GENOMIC DNA]</scope>
    <source>
        <tissue evidence="2">Whole aphids</tissue>
    </source>
</reference>
<sequence>MILIQVPSSCTECLYATGQHLINRHHSLQRYDLVVSTTNAPKARRDGKTSRAGRVRAAGDRGSVTRNVNATTQCYDRPCCKNIRTTTDNRTTLNTPALVRSRRSTDHHLRHQYIIDNGYSSTDTDHTPARMNYNQPPPGSRQINCILSDDIIRFRFTSMDLVITITAIITNVIKFIFNIRNKLNASVMGYEISIRYPRDFKAKCTFSNSCPNLQQQQQGHLVSPRRRQLDVNKRRTTIYKGARRPATADVPKLSTTEHFHDTQPLILFVTLSEHVAHPSSLITPEEKTIPFNVAESIRQDDNINKHCIIEVANPSNKTSLETLDLSLEIINKTHKLIDLGSPSKSSITTESPKERPSLFRSSSERQSMKIKHSLARSLSLDNKKVTHSKVTDNFEHTSRENRV</sequence>
<evidence type="ECO:0000313" key="2">
    <source>
        <dbReference type="EMBL" id="KAE9522190.1"/>
    </source>
</evidence>
<protein>
    <submittedName>
        <fullName evidence="2">Uncharacterized protein</fullName>
    </submittedName>
</protein>
<feature type="region of interest" description="Disordered" evidence="1">
    <location>
        <begin position="39"/>
        <end position="61"/>
    </location>
</feature>
<evidence type="ECO:0000313" key="3">
    <source>
        <dbReference type="Proteomes" id="UP000475862"/>
    </source>
</evidence>
<dbReference type="Proteomes" id="UP000475862">
    <property type="component" value="Unassembled WGS sequence"/>
</dbReference>
<feature type="region of interest" description="Disordered" evidence="1">
    <location>
        <begin position="340"/>
        <end position="366"/>
    </location>
</feature>
<comment type="caution">
    <text evidence="2">The sequence shown here is derived from an EMBL/GenBank/DDBJ whole genome shotgun (WGS) entry which is preliminary data.</text>
</comment>
<feature type="compositionally biased region" description="Basic and acidic residues" evidence="1">
    <location>
        <begin position="351"/>
        <end position="366"/>
    </location>
</feature>
<dbReference type="AlphaFoldDB" id="A0A6G0SUX4"/>
<proteinExistence type="predicted"/>
<dbReference type="EMBL" id="VYZN01001597">
    <property type="protein sequence ID" value="KAE9522190.1"/>
    <property type="molecule type" value="Genomic_DNA"/>
</dbReference>
<accession>A0A6G0SUX4</accession>